<dbReference type="InterPro" id="IPR003661">
    <property type="entry name" value="HisK_dim/P_dom"/>
</dbReference>
<feature type="transmembrane region" description="Helical" evidence="13">
    <location>
        <begin position="99"/>
        <end position="120"/>
    </location>
</feature>
<dbReference type="Pfam" id="PF00512">
    <property type="entry name" value="HisKA"/>
    <property type="match status" value="1"/>
</dbReference>
<dbReference type="SMART" id="SM00387">
    <property type="entry name" value="HATPase_c"/>
    <property type="match status" value="1"/>
</dbReference>
<dbReference type="CDD" id="cd16922">
    <property type="entry name" value="HATPase_EvgS-ArcB-TorS-like"/>
    <property type="match status" value="1"/>
</dbReference>
<feature type="domain" description="Histidine kinase" evidence="14">
    <location>
        <begin position="230"/>
        <end position="451"/>
    </location>
</feature>
<evidence type="ECO:0000256" key="3">
    <source>
        <dbReference type="ARBA" id="ARBA00012438"/>
    </source>
</evidence>
<feature type="transmembrane region" description="Helical" evidence="13">
    <location>
        <begin position="68"/>
        <end position="90"/>
    </location>
</feature>
<dbReference type="AlphaFoldDB" id="A0A517LTU3"/>
<comment type="subcellular location">
    <subcellularLocation>
        <location evidence="2">Membrane</location>
    </subcellularLocation>
</comment>
<sequence length="503" mass="56270">MIHPTQSIREQRFRRSQHVHFQRHALAIYRRTDRMFAGLMVLQWAAIIIAACWFSPRTWDGMQSAPHPHVLMAIFGGGLLASLPIAMALLKPGRLSTRFVVAASQLLFSCLLIHVTGGRIETHFHIFVSLAFLAAYRDWKVLVLATLVMIADHAIRGIWWPESVFGVANTSPWRWTEHAAWVLFEDLVLLITIRQSVREMHALAFHTVQLDEARRAAEEANCVKGEFLASMSHELRTPLNGVIGMTELLADSQLSDRQRRFVNACRSSGTLLLRLINDILDFSKLESGRMELDEQPFDLRQLLDDVMAGMPLRLQEKDVQLRCHLDSSAPRHLEGDSDRLQQVLVNLMGNALKFTECGEVALRVEVQEASADRVALLFSIQDTGIGIPRNRLDRLFQSFSQVDGSIRRKYGGSGLGLSISKSIVDALGGQIGVESEPGVGSRFWFTAVFRRELAARETDIGASATQPTNQHALPDRTELQFADCPLDADVPDTLQCGHSSSTY</sequence>
<proteinExistence type="predicted"/>
<keyword evidence="7" id="KW-0547">Nucleotide-binding</keyword>
<keyword evidence="10 13" id="KW-1133">Transmembrane helix</keyword>
<dbReference type="PANTHER" id="PTHR45339:SF1">
    <property type="entry name" value="HYBRID SIGNAL TRANSDUCTION HISTIDINE KINASE J"/>
    <property type="match status" value="1"/>
</dbReference>
<dbReference type="EMBL" id="CP036261">
    <property type="protein sequence ID" value="QDS86053.1"/>
    <property type="molecule type" value="Genomic_DNA"/>
</dbReference>
<dbReference type="Gene3D" id="3.30.565.10">
    <property type="entry name" value="Histidine kinase-like ATPase, C-terminal domain"/>
    <property type="match status" value="1"/>
</dbReference>
<dbReference type="KEGG" id="ruv:EC9_02110"/>
<dbReference type="GO" id="GO:0000155">
    <property type="term" value="F:phosphorelay sensor kinase activity"/>
    <property type="evidence" value="ECO:0007669"/>
    <property type="project" value="InterPro"/>
</dbReference>
<dbReference type="GO" id="GO:0016020">
    <property type="term" value="C:membrane"/>
    <property type="evidence" value="ECO:0007669"/>
    <property type="project" value="UniProtKB-SubCell"/>
</dbReference>
<dbReference type="EC" id="2.7.13.3" evidence="3"/>
<dbReference type="InterPro" id="IPR003594">
    <property type="entry name" value="HATPase_dom"/>
</dbReference>
<dbReference type="PRINTS" id="PR00344">
    <property type="entry name" value="BCTRLSENSOR"/>
</dbReference>
<reference evidence="15 16" key="1">
    <citation type="submission" date="2019-02" db="EMBL/GenBank/DDBJ databases">
        <title>Deep-cultivation of Planctomycetes and their phenomic and genomic characterization uncovers novel biology.</title>
        <authorList>
            <person name="Wiegand S."/>
            <person name="Jogler M."/>
            <person name="Boedeker C."/>
            <person name="Pinto D."/>
            <person name="Vollmers J."/>
            <person name="Rivas-Marin E."/>
            <person name="Kohn T."/>
            <person name="Peeters S.H."/>
            <person name="Heuer A."/>
            <person name="Rast P."/>
            <person name="Oberbeckmann S."/>
            <person name="Bunk B."/>
            <person name="Jeske O."/>
            <person name="Meyerdierks A."/>
            <person name="Storesund J.E."/>
            <person name="Kallscheuer N."/>
            <person name="Luecker S."/>
            <person name="Lage O.M."/>
            <person name="Pohl T."/>
            <person name="Merkel B.J."/>
            <person name="Hornburger P."/>
            <person name="Mueller R.-W."/>
            <person name="Bruemmer F."/>
            <person name="Labrenz M."/>
            <person name="Spormann A.M."/>
            <person name="Op den Camp H."/>
            <person name="Overmann J."/>
            <person name="Amann R."/>
            <person name="Jetten M.S.M."/>
            <person name="Mascher T."/>
            <person name="Medema M.H."/>
            <person name="Devos D.P."/>
            <person name="Kaster A.-K."/>
            <person name="Ovreas L."/>
            <person name="Rohde M."/>
            <person name="Galperin M.Y."/>
            <person name="Jogler C."/>
        </authorList>
    </citation>
    <scope>NUCLEOTIDE SEQUENCE [LARGE SCALE GENOMIC DNA]</scope>
    <source>
        <strain evidence="15 16">EC9</strain>
    </source>
</reference>
<keyword evidence="4" id="KW-0597">Phosphoprotein</keyword>
<dbReference type="InterPro" id="IPR005467">
    <property type="entry name" value="His_kinase_dom"/>
</dbReference>
<evidence type="ECO:0000256" key="13">
    <source>
        <dbReference type="SAM" id="Phobius"/>
    </source>
</evidence>
<evidence type="ECO:0000256" key="8">
    <source>
        <dbReference type="ARBA" id="ARBA00022777"/>
    </source>
</evidence>
<dbReference type="InterPro" id="IPR004358">
    <property type="entry name" value="Sig_transdc_His_kin-like_C"/>
</dbReference>
<gene>
    <name evidence="15" type="primary">barA_3</name>
    <name evidence="15" type="ORF">EC9_02110</name>
</gene>
<dbReference type="PROSITE" id="PS50109">
    <property type="entry name" value="HIS_KIN"/>
    <property type="match status" value="1"/>
</dbReference>
<keyword evidence="8 15" id="KW-0418">Kinase</keyword>
<keyword evidence="12 13" id="KW-0472">Membrane</keyword>
<keyword evidence="6 13" id="KW-0812">Transmembrane</keyword>
<evidence type="ECO:0000256" key="1">
    <source>
        <dbReference type="ARBA" id="ARBA00000085"/>
    </source>
</evidence>
<evidence type="ECO:0000256" key="11">
    <source>
        <dbReference type="ARBA" id="ARBA00023012"/>
    </source>
</evidence>
<dbReference type="Proteomes" id="UP000319557">
    <property type="component" value="Chromosome"/>
</dbReference>
<name>A0A517LTU3_9BACT</name>
<accession>A0A517LTU3</accession>
<evidence type="ECO:0000256" key="6">
    <source>
        <dbReference type="ARBA" id="ARBA00022692"/>
    </source>
</evidence>
<evidence type="ECO:0000259" key="14">
    <source>
        <dbReference type="PROSITE" id="PS50109"/>
    </source>
</evidence>
<dbReference type="OrthoDB" id="229369at2"/>
<keyword evidence="9" id="KW-0067">ATP-binding</keyword>
<protein>
    <recommendedName>
        <fullName evidence="3">histidine kinase</fullName>
        <ecNumber evidence="3">2.7.13.3</ecNumber>
    </recommendedName>
</protein>
<dbReference type="SUPFAM" id="SSF55874">
    <property type="entry name" value="ATPase domain of HSP90 chaperone/DNA topoisomerase II/histidine kinase"/>
    <property type="match status" value="1"/>
</dbReference>
<organism evidence="15 16">
    <name type="scientific">Rosistilla ulvae</name>
    <dbReference type="NCBI Taxonomy" id="1930277"/>
    <lineage>
        <taxon>Bacteria</taxon>
        <taxon>Pseudomonadati</taxon>
        <taxon>Planctomycetota</taxon>
        <taxon>Planctomycetia</taxon>
        <taxon>Pirellulales</taxon>
        <taxon>Pirellulaceae</taxon>
        <taxon>Rosistilla</taxon>
    </lineage>
</organism>
<dbReference type="Pfam" id="PF02518">
    <property type="entry name" value="HATPase_c"/>
    <property type="match status" value="1"/>
</dbReference>
<evidence type="ECO:0000256" key="7">
    <source>
        <dbReference type="ARBA" id="ARBA00022741"/>
    </source>
</evidence>
<dbReference type="InterPro" id="IPR036890">
    <property type="entry name" value="HATPase_C_sf"/>
</dbReference>
<dbReference type="PANTHER" id="PTHR45339">
    <property type="entry name" value="HYBRID SIGNAL TRANSDUCTION HISTIDINE KINASE J"/>
    <property type="match status" value="1"/>
</dbReference>
<keyword evidence="16" id="KW-1185">Reference proteome</keyword>
<dbReference type="Gene3D" id="1.10.287.130">
    <property type="match status" value="1"/>
</dbReference>
<evidence type="ECO:0000256" key="2">
    <source>
        <dbReference type="ARBA" id="ARBA00004370"/>
    </source>
</evidence>
<evidence type="ECO:0000313" key="16">
    <source>
        <dbReference type="Proteomes" id="UP000319557"/>
    </source>
</evidence>
<evidence type="ECO:0000256" key="10">
    <source>
        <dbReference type="ARBA" id="ARBA00022989"/>
    </source>
</evidence>
<dbReference type="InterPro" id="IPR036097">
    <property type="entry name" value="HisK_dim/P_sf"/>
</dbReference>
<evidence type="ECO:0000256" key="5">
    <source>
        <dbReference type="ARBA" id="ARBA00022679"/>
    </source>
</evidence>
<feature type="transmembrane region" description="Helical" evidence="13">
    <location>
        <begin position="36"/>
        <end position="56"/>
    </location>
</feature>
<evidence type="ECO:0000256" key="12">
    <source>
        <dbReference type="ARBA" id="ARBA00023136"/>
    </source>
</evidence>
<evidence type="ECO:0000256" key="4">
    <source>
        <dbReference type="ARBA" id="ARBA00022553"/>
    </source>
</evidence>
<dbReference type="FunFam" id="1.10.287.130:FF:000004">
    <property type="entry name" value="Ethylene receptor 1"/>
    <property type="match status" value="1"/>
</dbReference>
<keyword evidence="5 15" id="KW-0808">Transferase</keyword>
<evidence type="ECO:0000313" key="15">
    <source>
        <dbReference type="EMBL" id="QDS86053.1"/>
    </source>
</evidence>
<dbReference type="SUPFAM" id="SSF47384">
    <property type="entry name" value="Homodimeric domain of signal transducing histidine kinase"/>
    <property type="match status" value="1"/>
</dbReference>
<dbReference type="FunFam" id="3.30.565.10:FF:000010">
    <property type="entry name" value="Sensor histidine kinase RcsC"/>
    <property type="match status" value="1"/>
</dbReference>
<dbReference type="SMART" id="SM00388">
    <property type="entry name" value="HisKA"/>
    <property type="match status" value="1"/>
</dbReference>
<dbReference type="CDD" id="cd00082">
    <property type="entry name" value="HisKA"/>
    <property type="match status" value="1"/>
</dbReference>
<dbReference type="RefSeq" id="WP_145341607.1">
    <property type="nucleotide sequence ID" value="NZ_CP036261.1"/>
</dbReference>
<comment type="catalytic activity">
    <reaction evidence="1">
        <text>ATP + protein L-histidine = ADP + protein N-phospho-L-histidine.</text>
        <dbReference type="EC" id="2.7.13.3"/>
    </reaction>
</comment>
<dbReference type="GO" id="GO:0005524">
    <property type="term" value="F:ATP binding"/>
    <property type="evidence" value="ECO:0007669"/>
    <property type="project" value="UniProtKB-KW"/>
</dbReference>
<evidence type="ECO:0000256" key="9">
    <source>
        <dbReference type="ARBA" id="ARBA00022840"/>
    </source>
</evidence>
<keyword evidence="11" id="KW-0902">Two-component regulatory system</keyword>